<accession>A0A077NDF7</accession>
<dbReference type="AlphaFoldDB" id="A0A077NDF7"/>
<reference evidence="1" key="1">
    <citation type="submission" date="2013-07" db="EMBL/GenBank/DDBJ databases">
        <title>Sub-species coevolution in mutualistic symbiosis.</title>
        <authorList>
            <person name="Murfin K."/>
            <person name="Klassen J."/>
            <person name="Lee M."/>
            <person name="Forst S."/>
            <person name="Stock P."/>
            <person name="Goodrich-Blair H."/>
        </authorList>
    </citation>
    <scope>NUCLEOTIDE SEQUENCE [LARGE SCALE GENOMIC DNA]</scope>
    <source>
        <strain evidence="1">Puntauvense</strain>
    </source>
</reference>
<dbReference type="EMBL" id="CBSW010000086">
    <property type="protein sequence ID" value="CDG95970.1"/>
    <property type="molecule type" value="Genomic_DNA"/>
</dbReference>
<comment type="caution">
    <text evidence="1">The sequence shown here is derived from an EMBL/GenBank/DDBJ whole genome shotgun (WGS) entry which is preliminary data.</text>
</comment>
<dbReference type="HOGENOM" id="CLU_1805441_0_0_6"/>
<dbReference type="Proteomes" id="UP000028511">
    <property type="component" value="Unassembled WGS sequence"/>
</dbReference>
<name>A0A077NDF7_XENBV</name>
<evidence type="ECO:0000313" key="1">
    <source>
        <dbReference type="EMBL" id="CDG95970.1"/>
    </source>
</evidence>
<sequence length="143" mass="16823">MPSEYALYCQYPCLKSLLIIFIRAIETAMLMSRKINKLPVISEMITVAKFHSQRELSTILDCFSSFVTVESRYIDNMRRASQQITFNVQSVNNKNNSFALSPISFTISLISQIVYWQELLWLTKFYFLLKFLHNSHLLQQHFP</sequence>
<protein>
    <submittedName>
        <fullName evidence="1">Uncharacterized protein</fullName>
    </submittedName>
</protein>
<evidence type="ECO:0000313" key="2">
    <source>
        <dbReference type="Proteomes" id="UP000028511"/>
    </source>
</evidence>
<organism evidence="1 2">
    <name type="scientific">Xenorhabdus bovienii str. puntauvense</name>
    <dbReference type="NCBI Taxonomy" id="1398201"/>
    <lineage>
        <taxon>Bacteria</taxon>
        <taxon>Pseudomonadati</taxon>
        <taxon>Pseudomonadota</taxon>
        <taxon>Gammaproteobacteria</taxon>
        <taxon>Enterobacterales</taxon>
        <taxon>Morganellaceae</taxon>
        <taxon>Xenorhabdus</taxon>
    </lineage>
</organism>
<proteinExistence type="predicted"/>
<gene>
    <name evidence="1" type="ORF">XBP1_1760040</name>
</gene>